<dbReference type="EMBL" id="RKQG01000001">
    <property type="protein sequence ID" value="RPE34219.1"/>
    <property type="molecule type" value="Genomic_DNA"/>
</dbReference>
<dbReference type="Proteomes" id="UP000267408">
    <property type="component" value="Unassembled WGS sequence"/>
</dbReference>
<dbReference type="AlphaFoldDB" id="A0A3N4RSZ7"/>
<gene>
    <name evidence="3" type="ORF">EDD38_2534</name>
    <name evidence="2" type="ORF">EDD39_2046</name>
</gene>
<keyword evidence="1" id="KW-0812">Transmembrane</keyword>
<feature type="transmembrane region" description="Helical" evidence="1">
    <location>
        <begin position="31"/>
        <end position="56"/>
    </location>
</feature>
<feature type="transmembrane region" description="Helical" evidence="1">
    <location>
        <begin position="150"/>
        <end position="174"/>
    </location>
</feature>
<dbReference type="EMBL" id="RJVJ01000001">
    <property type="protein sequence ID" value="ROR43873.1"/>
    <property type="molecule type" value="Genomic_DNA"/>
</dbReference>
<evidence type="ECO:0000256" key="1">
    <source>
        <dbReference type="SAM" id="Phobius"/>
    </source>
</evidence>
<feature type="transmembrane region" description="Helical" evidence="1">
    <location>
        <begin position="68"/>
        <end position="86"/>
    </location>
</feature>
<proteinExistence type="predicted"/>
<keyword evidence="1" id="KW-0472">Membrane</keyword>
<evidence type="ECO:0000313" key="3">
    <source>
        <dbReference type="EMBL" id="RPE34219.1"/>
    </source>
</evidence>
<protein>
    <submittedName>
        <fullName evidence="3">Uncharacterized protein</fullName>
    </submittedName>
</protein>
<feature type="transmembrane region" description="Helical" evidence="1">
    <location>
        <begin position="116"/>
        <end position="138"/>
    </location>
</feature>
<dbReference type="RefSeq" id="WP_123818183.1">
    <property type="nucleotide sequence ID" value="NZ_JBEYIY010000011.1"/>
</dbReference>
<keyword evidence="1" id="KW-1133">Transmembrane helix</keyword>
<evidence type="ECO:0000313" key="4">
    <source>
        <dbReference type="Proteomes" id="UP000266906"/>
    </source>
</evidence>
<name>A0A3N4RSZ7_9ACTN</name>
<keyword evidence="4" id="KW-1185">Reference proteome</keyword>
<feature type="transmembrane region" description="Helical" evidence="1">
    <location>
        <begin position="7"/>
        <end position="25"/>
    </location>
</feature>
<organism evidence="3 4">
    <name type="scientific">Kitasatospora cineracea</name>
    <dbReference type="NCBI Taxonomy" id="88074"/>
    <lineage>
        <taxon>Bacteria</taxon>
        <taxon>Bacillati</taxon>
        <taxon>Actinomycetota</taxon>
        <taxon>Actinomycetes</taxon>
        <taxon>Kitasatosporales</taxon>
        <taxon>Streptomycetaceae</taxon>
        <taxon>Kitasatospora</taxon>
    </lineage>
</organism>
<accession>A0A3N4RSZ7</accession>
<sequence>MAAGRRALGWATGLLAVYGLVRLLPGSRGVGIGWTVGHLALFAGLALLGAGLVELWRLGGRTGAWGRTWLGLGCAGVAAGLAQAGIDLYANAVSADRAARSELFDRVQSVPGVMPLVYSVVPMLLYVGLLALLVRLALHRTVPWWSPALVLLGTLAMGASLDLLALGAVLYLLAFRPVITGGRGGLRAVPSGE</sequence>
<dbReference type="Proteomes" id="UP000266906">
    <property type="component" value="Unassembled WGS sequence"/>
</dbReference>
<comment type="caution">
    <text evidence="3">The sequence shown here is derived from an EMBL/GenBank/DDBJ whole genome shotgun (WGS) entry which is preliminary data.</text>
</comment>
<accession>A0A8G1UH53</accession>
<evidence type="ECO:0000313" key="2">
    <source>
        <dbReference type="EMBL" id="ROR43873.1"/>
    </source>
</evidence>
<evidence type="ECO:0000313" key="5">
    <source>
        <dbReference type="Proteomes" id="UP000267408"/>
    </source>
</evidence>
<dbReference type="OrthoDB" id="3539663at2"/>
<reference evidence="4 5" key="1">
    <citation type="submission" date="2018-11" db="EMBL/GenBank/DDBJ databases">
        <title>Sequencing the genomes of 1000 actinobacteria strains.</title>
        <authorList>
            <person name="Klenk H.-P."/>
        </authorList>
    </citation>
    <scope>NUCLEOTIDE SEQUENCE [LARGE SCALE GENOMIC DNA]</scope>
    <source>
        <strain evidence="2 5">DSM 44780</strain>
        <strain evidence="3 4">DSM 44781</strain>
    </source>
</reference>